<proteinExistence type="predicted"/>
<dbReference type="Proteomes" id="UP000315782">
    <property type="component" value="Unassembled WGS sequence"/>
</dbReference>
<dbReference type="AlphaFoldDB" id="A0A520MDN3"/>
<dbReference type="Gene3D" id="3.10.20.280">
    <property type="entry name" value="RnfH-like"/>
    <property type="match status" value="1"/>
</dbReference>
<comment type="caution">
    <text evidence="1">The sequence shown here is derived from an EMBL/GenBank/DDBJ whole genome shotgun (WGS) entry which is preliminary data.</text>
</comment>
<organism evidence="1 2">
    <name type="scientific">SAR86 cluster bacterium</name>
    <dbReference type="NCBI Taxonomy" id="2030880"/>
    <lineage>
        <taxon>Bacteria</taxon>
        <taxon>Pseudomonadati</taxon>
        <taxon>Pseudomonadota</taxon>
        <taxon>Gammaproteobacteria</taxon>
        <taxon>SAR86 cluster</taxon>
    </lineage>
</organism>
<gene>
    <name evidence="1" type="ORF">EVA96_03895</name>
</gene>
<dbReference type="InterPro" id="IPR037021">
    <property type="entry name" value="RnfH_sf"/>
</dbReference>
<reference evidence="1 2" key="1">
    <citation type="submission" date="2019-02" db="EMBL/GenBank/DDBJ databases">
        <title>Prokaryotic population dynamics and viral predation in marine succession experiment using metagenomics: the confinement effect.</title>
        <authorList>
            <person name="Haro-Moreno J.M."/>
            <person name="Rodriguez-Valera F."/>
            <person name="Lopez-Perez M."/>
        </authorList>
    </citation>
    <scope>NUCLEOTIDE SEQUENCE [LARGE SCALE GENOMIC DNA]</scope>
    <source>
        <strain evidence="1">MED-G163</strain>
    </source>
</reference>
<evidence type="ECO:0000313" key="1">
    <source>
        <dbReference type="EMBL" id="RZO19301.1"/>
    </source>
</evidence>
<name>A0A520MDN3_9GAMM</name>
<dbReference type="EMBL" id="SHBI01000040">
    <property type="protein sequence ID" value="RZO19301.1"/>
    <property type="molecule type" value="Genomic_DNA"/>
</dbReference>
<protein>
    <submittedName>
        <fullName evidence="1">Uncharacterized protein</fullName>
    </submittedName>
</protein>
<sequence length="92" mass="10838">MKVYFTYIGVDNKTFFELEVSSSLTVSELMEFKEVQNVTKNINHDIVIAVNSELLDGNFKPLPHKYRLREGERVEILRPLTQDPKERRLKKI</sequence>
<evidence type="ECO:0000313" key="2">
    <source>
        <dbReference type="Proteomes" id="UP000315782"/>
    </source>
</evidence>
<dbReference type="Pfam" id="PF03658">
    <property type="entry name" value="Ub-RnfH"/>
    <property type="match status" value="1"/>
</dbReference>
<accession>A0A520MDN3</accession>
<dbReference type="InterPro" id="IPR005346">
    <property type="entry name" value="RnfH"/>
</dbReference>